<name>A0A0G1A6P7_9BACT</name>
<evidence type="ECO:0000313" key="2">
    <source>
        <dbReference type="EMBL" id="KKS56690.1"/>
    </source>
</evidence>
<evidence type="ECO:0000259" key="1">
    <source>
        <dbReference type="Pfam" id="PF08241"/>
    </source>
</evidence>
<dbReference type="PANTHER" id="PTHR43591">
    <property type="entry name" value="METHYLTRANSFERASE"/>
    <property type="match status" value="1"/>
</dbReference>
<keyword evidence="2" id="KW-0808">Transferase</keyword>
<dbReference type="AlphaFoldDB" id="A0A0G1A6P7"/>
<dbReference type="Gene3D" id="3.40.50.150">
    <property type="entry name" value="Vaccinia Virus protein VP39"/>
    <property type="match status" value="1"/>
</dbReference>
<dbReference type="GO" id="GO:0032259">
    <property type="term" value="P:methylation"/>
    <property type="evidence" value="ECO:0007669"/>
    <property type="project" value="UniProtKB-KW"/>
</dbReference>
<feature type="domain" description="Methyltransferase type 11" evidence="1">
    <location>
        <begin position="50"/>
        <end position="140"/>
    </location>
</feature>
<comment type="caution">
    <text evidence="2">The sequence shown here is derived from an EMBL/GenBank/DDBJ whole genome shotgun (WGS) entry which is preliminary data.</text>
</comment>
<keyword evidence="2" id="KW-0489">Methyltransferase</keyword>
<dbReference type="CDD" id="cd02440">
    <property type="entry name" value="AdoMet_MTases"/>
    <property type="match status" value="1"/>
</dbReference>
<dbReference type="Proteomes" id="UP000034837">
    <property type="component" value="Unassembled WGS sequence"/>
</dbReference>
<reference evidence="2 3" key="1">
    <citation type="journal article" date="2015" name="Nature">
        <title>rRNA introns, odd ribosomes, and small enigmatic genomes across a large radiation of phyla.</title>
        <authorList>
            <person name="Brown C.T."/>
            <person name="Hug L.A."/>
            <person name="Thomas B.C."/>
            <person name="Sharon I."/>
            <person name="Castelle C.J."/>
            <person name="Singh A."/>
            <person name="Wilkins M.J."/>
            <person name="Williams K.H."/>
            <person name="Banfield J.F."/>
        </authorList>
    </citation>
    <scope>NUCLEOTIDE SEQUENCE [LARGE SCALE GENOMIC DNA]</scope>
</reference>
<sequence>MKNKQEEINVQNFVADYYEQVRYKNEHSMKYHNFWFEKMVNMSEPAGLILDNGCGTGELIAYLRNMGVTNVIGCDISENMLKHARQKTDRVALADSESLPFENDTFDVVYVRALLHHLEDVNKAVSEVARVLKNGGRVVFAETNKTIINDLPRKIMKRGEHFSESHKNFDANELIAIIGRSLKVEKVEYFGYLGYFLLGFPDINNIYRFFPFKKILTPFLIKIDSIFSRIPFVKKLAFCIMISAKKAKYKL</sequence>
<organism evidence="2 3">
    <name type="scientific">Candidatus Magasanikbacteria bacterium GW2011_GWA2_42_32</name>
    <dbReference type="NCBI Taxonomy" id="1619039"/>
    <lineage>
        <taxon>Bacteria</taxon>
        <taxon>Candidatus Magasanikiibacteriota</taxon>
    </lineage>
</organism>
<dbReference type="GO" id="GO:0008757">
    <property type="term" value="F:S-adenosylmethionine-dependent methyltransferase activity"/>
    <property type="evidence" value="ECO:0007669"/>
    <property type="project" value="InterPro"/>
</dbReference>
<dbReference type="InterPro" id="IPR029063">
    <property type="entry name" value="SAM-dependent_MTases_sf"/>
</dbReference>
<protein>
    <submittedName>
        <fullName evidence="2">Demethylmenaquinone methyltransferase</fullName>
    </submittedName>
</protein>
<dbReference type="Pfam" id="PF08241">
    <property type="entry name" value="Methyltransf_11"/>
    <property type="match status" value="1"/>
</dbReference>
<dbReference type="EMBL" id="LCDO01000007">
    <property type="protein sequence ID" value="KKS56690.1"/>
    <property type="molecule type" value="Genomic_DNA"/>
</dbReference>
<proteinExistence type="predicted"/>
<dbReference type="InterPro" id="IPR013216">
    <property type="entry name" value="Methyltransf_11"/>
</dbReference>
<accession>A0A0G1A6P7</accession>
<dbReference type="SUPFAM" id="SSF53335">
    <property type="entry name" value="S-adenosyl-L-methionine-dependent methyltransferases"/>
    <property type="match status" value="1"/>
</dbReference>
<evidence type="ECO:0000313" key="3">
    <source>
        <dbReference type="Proteomes" id="UP000034837"/>
    </source>
</evidence>
<gene>
    <name evidence="2" type="ORF">UV20_C0007G0027</name>
</gene>